<feature type="transmembrane region" description="Helical" evidence="14">
    <location>
        <begin position="562"/>
        <end position="587"/>
    </location>
</feature>
<accession>B4ML83</accession>
<dbReference type="GO" id="GO:0008345">
    <property type="term" value="P:larval locomotory behavior"/>
    <property type="evidence" value="ECO:0007669"/>
    <property type="project" value="EnsemblMetazoa"/>
</dbReference>
<protein>
    <recommendedName>
        <fullName evidence="17">Pickpocket protein 28</fullName>
    </recommendedName>
</protein>
<dbReference type="Gene3D" id="2.60.470.10">
    <property type="entry name" value="Acid-sensing ion channels like domains"/>
    <property type="match status" value="1"/>
</dbReference>
<dbReference type="Proteomes" id="UP000007798">
    <property type="component" value="Unassembled WGS sequence"/>
</dbReference>
<dbReference type="PhylomeDB" id="B4ML83"/>
<feature type="compositionally biased region" description="Polar residues" evidence="13">
    <location>
        <begin position="1"/>
        <end position="10"/>
    </location>
</feature>
<keyword evidence="6 14" id="KW-1133">Transmembrane helix</keyword>
<evidence type="ECO:0000256" key="14">
    <source>
        <dbReference type="SAM" id="Phobius"/>
    </source>
</evidence>
<keyword evidence="16" id="KW-1185">Reference proteome</keyword>
<evidence type="ECO:0000256" key="10">
    <source>
        <dbReference type="ARBA" id="ARBA00023201"/>
    </source>
</evidence>
<dbReference type="GO" id="GO:0034702">
    <property type="term" value="C:monoatomic ion channel complex"/>
    <property type="evidence" value="ECO:0007669"/>
    <property type="project" value="EnsemblMetazoa"/>
</dbReference>
<evidence type="ECO:0000256" key="2">
    <source>
        <dbReference type="ARBA" id="ARBA00007193"/>
    </source>
</evidence>
<gene>
    <name evidence="15" type="primary">Dwil\GK17385</name>
    <name evidence="15" type="ORF">Dwil_GK17385</name>
</gene>
<dbReference type="eggNOG" id="KOG4294">
    <property type="taxonomic scope" value="Eukaryota"/>
</dbReference>
<evidence type="ECO:0000256" key="5">
    <source>
        <dbReference type="ARBA" id="ARBA00022692"/>
    </source>
</evidence>
<dbReference type="EMBL" id="CH963847">
    <property type="protein sequence ID" value="EDW73141.1"/>
    <property type="molecule type" value="Genomic_DNA"/>
</dbReference>
<evidence type="ECO:0000256" key="11">
    <source>
        <dbReference type="ARBA" id="ARBA00023303"/>
    </source>
</evidence>
<dbReference type="AlphaFoldDB" id="B4ML83"/>
<dbReference type="InterPro" id="IPR001873">
    <property type="entry name" value="ENaC"/>
</dbReference>
<comment type="subcellular location">
    <subcellularLocation>
        <location evidence="1">Membrane</location>
        <topology evidence="1">Multi-pass membrane protein</topology>
    </subcellularLocation>
</comment>
<keyword evidence="5 12" id="KW-0812">Transmembrane</keyword>
<dbReference type="GO" id="GO:0019230">
    <property type="term" value="P:proprioception"/>
    <property type="evidence" value="ECO:0007669"/>
    <property type="project" value="EnsemblMetazoa"/>
</dbReference>
<keyword evidence="11 12" id="KW-0407">Ion channel</keyword>
<dbReference type="Gene3D" id="1.10.287.770">
    <property type="entry name" value="YojJ-like"/>
    <property type="match status" value="1"/>
</dbReference>
<dbReference type="PANTHER" id="PTHR11690:SF288">
    <property type="entry name" value="AMILORIDE-SENSITIVE NA+ CHANNEL-RELATED"/>
    <property type="match status" value="1"/>
</dbReference>
<evidence type="ECO:0000313" key="15">
    <source>
        <dbReference type="EMBL" id="EDW73141.1"/>
    </source>
</evidence>
<dbReference type="OMA" id="IIHEYCD"/>
<evidence type="ECO:0000256" key="6">
    <source>
        <dbReference type="ARBA" id="ARBA00022989"/>
    </source>
</evidence>
<keyword evidence="7" id="KW-0915">Sodium</keyword>
<dbReference type="GO" id="GO:0050968">
    <property type="term" value="P:detection of chemical stimulus involved in sensory perception of pain"/>
    <property type="evidence" value="ECO:0007669"/>
    <property type="project" value="EnsemblMetazoa"/>
</dbReference>
<dbReference type="GO" id="GO:0050965">
    <property type="term" value="P:detection of temperature stimulus involved in sensory perception of pain"/>
    <property type="evidence" value="ECO:0007669"/>
    <property type="project" value="EnsemblMetazoa"/>
</dbReference>
<evidence type="ECO:0008006" key="17">
    <source>
        <dbReference type="Google" id="ProtNLM"/>
    </source>
</evidence>
<evidence type="ECO:0000256" key="3">
    <source>
        <dbReference type="ARBA" id="ARBA00022448"/>
    </source>
</evidence>
<evidence type="ECO:0000256" key="4">
    <source>
        <dbReference type="ARBA" id="ARBA00022461"/>
    </source>
</evidence>
<dbReference type="PANTHER" id="PTHR11690">
    <property type="entry name" value="AMILORIDE-SENSITIVE SODIUM CHANNEL-RELATED"/>
    <property type="match status" value="1"/>
</dbReference>
<dbReference type="KEGG" id="dwi:6639486"/>
<keyword evidence="10 12" id="KW-0739">Sodium transport</keyword>
<comment type="similarity">
    <text evidence="2 12">Belongs to the amiloride-sensitive sodium channel (TC 1.A.6) family.</text>
</comment>
<dbReference type="GO" id="GO:0032590">
    <property type="term" value="C:dendrite membrane"/>
    <property type="evidence" value="ECO:0007669"/>
    <property type="project" value="EnsemblMetazoa"/>
</dbReference>
<feature type="compositionally biased region" description="Basic and acidic residues" evidence="13">
    <location>
        <begin position="11"/>
        <end position="20"/>
    </location>
</feature>
<evidence type="ECO:0000256" key="8">
    <source>
        <dbReference type="ARBA" id="ARBA00023065"/>
    </source>
</evidence>
<dbReference type="GO" id="GO:0015280">
    <property type="term" value="F:ligand-gated sodium channel activity"/>
    <property type="evidence" value="ECO:0007669"/>
    <property type="project" value="TreeGrafter"/>
</dbReference>
<keyword evidence="9 14" id="KW-0472">Membrane</keyword>
<keyword evidence="8 12" id="KW-0406">Ion transport</keyword>
<evidence type="ECO:0000256" key="12">
    <source>
        <dbReference type="RuleBase" id="RU000679"/>
    </source>
</evidence>
<evidence type="ECO:0000256" key="13">
    <source>
        <dbReference type="SAM" id="MobiDB-lite"/>
    </source>
</evidence>
<dbReference type="InParanoid" id="B4ML83"/>
<evidence type="ECO:0000256" key="9">
    <source>
        <dbReference type="ARBA" id="ARBA00023136"/>
    </source>
</evidence>
<organism evidence="15 16">
    <name type="scientific">Drosophila willistoni</name>
    <name type="common">Fruit fly</name>
    <dbReference type="NCBI Taxonomy" id="7260"/>
    <lineage>
        <taxon>Eukaryota</taxon>
        <taxon>Metazoa</taxon>
        <taxon>Ecdysozoa</taxon>
        <taxon>Arthropoda</taxon>
        <taxon>Hexapoda</taxon>
        <taxon>Insecta</taxon>
        <taxon>Pterygota</taxon>
        <taxon>Neoptera</taxon>
        <taxon>Endopterygota</taxon>
        <taxon>Diptera</taxon>
        <taxon>Brachycera</taxon>
        <taxon>Muscomorpha</taxon>
        <taxon>Ephydroidea</taxon>
        <taxon>Drosophilidae</taxon>
        <taxon>Drosophila</taxon>
        <taxon>Sophophora</taxon>
    </lineage>
</organism>
<dbReference type="GO" id="GO:0050966">
    <property type="term" value="P:detection of mechanical stimulus involved in sensory perception of pain"/>
    <property type="evidence" value="ECO:0007669"/>
    <property type="project" value="EnsemblMetazoa"/>
</dbReference>
<keyword evidence="4 12" id="KW-0894">Sodium channel</keyword>
<reference evidence="15 16" key="1">
    <citation type="journal article" date="2007" name="Nature">
        <title>Evolution of genes and genomes on the Drosophila phylogeny.</title>
        <authorList>
            <consortium name="Drosophila 12 Genomes Consortium"/>
            <person name="Clark A.G."/>
            <person name="Eisen M.B."/>
            <person name="Smith D.R."/>
            <person name="Bergman C.M."/>
            <person name="Oliver B."/>
            <person name="Markow T.A."/>
            <person name="Kaufman T.C."/>
            <person name="Kellis M."/>
            <person name="Gelbart W."/>
            <person name="Iyer V.N."/>
            <person name="Pollard D.A."/>
            <person name="Sackton T.B."/>
            <person name="Larracuente A.M."/>
            <person name="Singh N.D."/>
            <person name="Abad J.P."/>
            <person name="Abt D.N."/>
            <person name="Adryan B."/>
            <person name="Aguade M."/>
            <person name="Akashi H."/>
            <person name="Anderson W.W."/>
            <person name="Aquadro C.F."/>
            <person name="Ardell D.H."/>
            <person name="Arguello R."/>
            <person name="Artieri C.G."/>
            <person name="Barbash D.A."/>
            <person name="Barker D."/>
            <person name="Barsanti P."/>
            <person name="Batterham P."/>
            <person name="Batzoglou S."/>
            <person name="Begun D."/>
            <person name="Bhutkar A."/>
            <person name="Blanco E."/>
            <person name="Bosak S.A."/>
            <person name="Bradley R.K."/>
            <person name="Brand A.D."/>
            <person name="Brent M.R."/>
            <person name="Brooks A.N."/>
            <person name="Brown R.H."/>
            <person name="Butlin R.K."/>
            <person name="Caggese C."/>
            <person name="Calvi B.R."/>
            <person name="Bernardo de Carvalho A."/>
            <person name="Caspi A."/>
            <person name="Castrezana S."/>
            <person name="Celniker S.E."/>
            <person name="Chang J.L."/>
            <person name="Chapple C."/>
            <person name="Chatterji S."/>
            <person name="Chinwalla A."/>
            <person name="Civetta A."/>
            <person name="Clifton S.W."/>
            <person name="Comeron J.M."/>
            <person name="Costello J.C."/>
            <person name="Coyne J.A."/>
            <person name="Daub J."/>
            <person name="David R.G."/>
            <person name="Delcher A.L."/>
            <person name="Delehaunty K."/>
            <person name="Do C.B."/>
            <person name="Ebling H."/>
            <person name="Edwards K."/>
            <person name="Eickbush T."/>
            <person name="Evans J.D."/>
            <person name="Filipski A."/>
            <person name="Findeiss S."/>
            <person name="Freyhult E."/>
            <person name="Fulton L."/>
            <person name="Fulton R."/>
            <person name="Garcia A.C."/>
            <person name="Gardiner A."/>
            <person name="Garfield D.A."/>
            <person name="Garvin B.E."/>
            <person name="Gibson G."/>
            <person name="Gilbert D."/>
            <person name="Gnerre S."/>
            <person name="Godfrey J."/>
            <person name="Good R."/>
            <person name="Gotea V."/>
            <person name="Gravely B."/>
            <person name="Greenberg A.J."/>
            <person name="Griffiths-Jones S."/>
            <person name="Gross S."/>
            <person name="Guigo R."/>
            <person name="Gustafson E.A."/>
            <person name="Haerty W."/>
            <person name="Hahn M.W."/>
            <person name="Halligan D.L."/>
            <person name="Halpern A.L."/>
            <person name="Halter G.M."/>
            <person name="Han M.V."/>
            <person name="Heger A."/>
            <person name="Hillier L."/>
            <person name="Hinrichs A.S."/>
            <person name="Holmes I."/>
            <person name="Hoskins R.A."/>
            <person name="Hubisz M.J."/>
            <person name="Hultmark D."/>
            <person name="Huntley M.A."/>
            <person name="Jaffe D.B."/>
            <person name="Jagadeeshan S."/>
            <person name="Jeck W.R."/>
            <person name="Johnson J."/>
            <person name="Jones C.D."/>
            <person name="Jordan W.C."/>
            <person name="Karpen G.H."/>
            <person name="Kataoka E."/>
            <person name="Keightley P.D."/>
            <person name="Kheradpour P."/>
            <person name="Kirkness E.F."/>
            <person name="Koerich L.B."/>
            <person name="Kristiansen K."/>
            <person name="Kudrna D."/>
            <person name="Kulathinal R.J."/>
            <person name="Kumar S."/>
            <person name="Kwok R."/>
            <person name="Lander E."/>
            <person name="Langley C.H."/>
            <person name="Lapoint R."/>
            <person name="Lazzaro B.P."/>
            <person name="Lee S.J."/>
            <person name="Levesque L."/>
            <person name="Li R."/>
            <person name="Lin C.F."/>
            <person name="Lin M.F."/>
            <person name="Lindblad-Toh K."/>
            <person name="Llopart A."/>
            <person name="Long M."/>
            <person name="Low L."/>
            <person name="Lozovsky E."/>
            <person name="Lu J."/>
            <person name="Luo M."/>
            <person name="Machado C.A."/>
            <person name="Makalowski W."/>
            <person name="Marzo M."/>
            <person name="Matsuda M."/>
            <person name="Matzkin L."/>
            <person name="McAllister B."/>
            <person name="McBride C.S."/>
            <person name="McKernan B."/>
            <person name="McKernan K."/>
            <person name="Mendez-Lago M."/>
            <person name="Minx P."/>
            <person name="Mollenhauer M.U."/>
            <person name="Montooth K."/>
            <person name="Mount S.M."/>
            <person name="Mu X."/>
            <person name="Myers E."/>
            <person name="Negre B."/>
            <person name="Newfeld S."/>
            <person name="Nielsen R."/>
            <person name="Noor M.A."/>
            <person name="O'Grady P."/>
            <person name="Pachter L."/>
            <person name="Papaceit M."/>
            <person name="Parisi M.J."/>
            <person name="Parisi M."/>
            <person name="Parts L."/>
            <person name="Pedersen J.S."/>
            <person name="Pesole G."/>
            <person name="Phillippy A.M."/>
            <person name="Ponting C.P."/>
            <person name="Pop M."/>
            <person name="Porcelli D."/>
            <person name="Powell J.R."/>
            <person name="Prohaska S."/>
            <person name="Pruitt K."/>
            <person name="Puig M."/>
            <person name="Quesneville H."/>
            <person name="Ram K.R."/>
            <person name="Rand D."/>
            <person name="Rasmussen M.D."/>
            <person name="Reed L.K."/>
            <person name="Reenan R."/>
            <person name="Reily A."/>
            <person name="Remington K.A."/>
            <person name="Rieger T.T."/>
            <person name="Ritchie M.G."/>
            <person name="Robin C."/>
            <person name="Rogers Y.H."/>
            <person name="Rohde C."/>
            <person name="Rozas J."/>
            <person name="Rubenfield M.J."/>
            <person name="Ruiz A."/>
            <person name="Russo S."/>
            <person name="Salzberg S.L."/>
            <person name="Sanchez-Gracia A."/>
            <person name="Saranga D.J."/>
            <person name="Sato H."/>
            <person name="Schaeffer S.W."/>
            <person name="Schatz M.C."/>
            <person name="Schlenke T."/>
            <person name="Schwartz R."/>
            <person name="Segarra C."/>
            <person name="Singh R.S."/>
            <person name="Sirot L."/>
            <person name="Sirota M."/>
            <person name="Sisneros N.B."/>
            <person name="Smith C.D."/>
            <person name="Smith T.F."/>
            <person name="Spieth J."/>
            <person name="Stage D.E."/>
            <person name="Stark A."/>
            <person name="Stephan W."/>
            <person name="Strausberg R.L."/>
            <person name="Strempel S."/>
            <person name="Sturgill D."/>
            <person name="Sutton G."/>
            <person name="Sutton G.G."/>
            <person name="Tao W."/>
            <person name="Teichmann S."/>
            <person name="Tobari Y.N."/>
            <person name="Tomimura Y."/>
            <person name="Tsolas J.M."/>
            <person name="Valente V.L."/>
            <person name="Venter E."/>
            <person name="Venter J.C."/>
            <person name="Vicario S."/>
            <person name="Vieira F.G."/>
            <person name="Vilella A.J."/>
            <person name="Villasante A."/>
            <person name="Walenz B."/>
            <person name="Wang J."/>
            <person name="Wasserman M."/>
            <person name="Watts T."/>
            <person name="Wilson D."/>
            <person name="Wilson R.K."/>
            <person name="Wing R.A."/>
            <person name="Wolfner M.F."/>
            <person name="Wong A."/>
            <person name="Wong G.K."/>
            <person name="Wu C.I."/>
            <person name="Wu G."/>
            <person name="Yamamoto D."/>
            <person name="Yang H.P."/>
            <person name="Yang S.P."/>
            <person name="Yorke J.A."/>
            <person name="Yoshida K."/>
            <person name="Zdobnov E."/>
            <person name="Zhang P."/>
            <person name="Zhang Y."/>
            <person name="Zimin A.V."/>
            <person name="Baldwin J."/>
            <person name="Abdouelleil A."/>
            <person name="Abdulkadir J."/>
            <person name="Abebe A."/>
            <person name="Abera B."/>
            <person name="Abreu J."/>
            <person name="Acer S.C."/>
            <person name="Aftuck L."/>
            <person name="Alexander A."/>
            <person name="An P."/>
            <person name="Anderson E."/>
            <person name="Anderson S."/>
            <person name="Arachi H."/>
            <person name="Azer M."/>
            <person name="Bachantsang P."/>
            <person name="Barry A."/>
            <person name="Bayul T."/>
            <person name="Berlin A."/>
            <person name="Bessette D."/>
            <person name="Bloom T."/>
            <person name="Blye J."/>
            <person name="Boguslavskiy L."/>
            <person name="Bonnet C."/>
            <person name="Boukhgalter B."/>
            <person name="Bourzgui I."/>
            <person name="Brown A."/>
            <person name="Cahill P."/>
            <person name="Channer S."/>
            <person name="Cheshatsang Y."/>
            <person name="Chuda L."/>
            <person name="Citroen M."/>
            <person name="Collymore A."/>
            <person name="Cooke P."/>
            <person name="Costello M."/>
            <person name="D'Aco K."/>
            <person name="Daza R."/>
            <person name="De Haan G."/>
            <person name="DeGray S."/>
            <person name="DeMaso C."/>
            <person name="Dhargay N."/>
            <person name="Dooley K."/>
            <person name="Dooley E."/>
            <person name="Doricent M."/>
            <person name="Dorje P."/>
            <person name="Dorjee K."/>
            <person name="Dupes A."/>
            <person name="Elong R."/>
            <person name="Falk J."/>
            <person name="Farina A."/>
            <person name="Faro S."/>
            <person name="Ferguson D."/>
            <person name="Fisher S."/>
            <person name="Foley C.D."/>
            <person name="Franke A."/>
            <person name="Friedrich D."/>
            <person name="Gadbois L."/>
            <person name="Gearin G."/>
            <person name="Gearin C.R."/>
            <person name="Giannoukos G."/>
            <person name="Goode T."/>
            <person name="Graham J."/>
            <person name="Grandbois E."/>
            <person name="Grewal S."/>
            <person name="Gyaltsen K."/>
            <person name="Hafez N."/>
            <person name="Hagos B."/>
            <person name="Hall J."/>
            <person name="Henson C."/>
            <person name="Hollinger A."/>
            <person name="Honan T."/>
            <person name="Huard M.D."/>
            <person name="Hughes L."/>
            <person name="Hurhula B."/>
            <person name="Husby M.E."/>
            <person name="Kamat A."/>
            <person name="Kanga B."/>
            <person name="Kashin S."/>
            <person name="Khazanovich D."/>
            <person name="Kisner P."/>
            <person name="Lance K."/>
            <person name="Lara M."/>
            <person name="Lee W."/>
            <person name="Lennon N."/>
            <person name="Letendre F."/>
            <person name="LeVine R."/>
            <person name="Lipovsky A."/>
            <person name="Liu X."/>
            <person name="Liu J."/>
            <person name="Liu S."/>
            <person name="Lokyitsang T."/>
            <person name="Lokyitsang Y."/>
            <person name="Lubonja R."/>
            <person name="Lui A."/>
            <person name="MacDonald P."/>
            <person name="Magnisalis V."/>
            <person name="Maru K."/>
            <person name="Matthews C."/>
            <person name="McCusker W."/>
            <person name="McDonough S."/>
            <person name="Mehta T."/>
            <person name="Meldrim J."/>
            <person name="Meneus L."/>
            <person name="Mihai O."/>
            <person name="Mihalev A."/>
            <person name="Mihova T."/>
            <person name="Mittelman R."/>
            <person name="Mlenga V."/>
            <person name="Montmayeur A."/>
            <person name="Mulrain L."/>
            <person name="Navidi A."/>
            <person name="Naylor J."/>
            <person name="Negash T."/>
            <person name="Nguyen T."/>
            <person name="Nguyen N."/>
            <person name="Nicol R."/>
            <person name="Norbu C."/>
            <person name="Norbu N."/>
            <person name="Novod N."/>
            <person name="O'Neill B."/>
            <person name="Osman S."/>
            <person name="Markiewicz E."/>
            <person name="Oyono O.L."/>
            <person name="Patti C."/>
            <person name="Phunkhang P."/>
            <person name="Pierre F."/>
            <person name="Priest M."/>
            <person name="Raghuraman S."/>
            <person name="Rege F."/>
            <person name="Reyes R."/>
            <person name="Rise C."/>
            <person name="Rogov P."/>
            <person name="Ross K."/>
            <person name="Ryan E."/>
            <person name="Settipalli S."/>
            <person name="Shea T."/>
            <person name="Sherpa N."/>
            <person name="Shi L."/>
            <person name="Shih D."/>
            <person name="Sparrow T."/>
            <person name="Spaulding J."/>
            <person name="Stalker J."/>
            <person name="Stange-Thomann N."/>
            <person name="Stavropoulos S."/>
            <person name="Stone C."/>
            <person name="Strader C."/>
            <person name="Tesfaye S."/>
            <person name="Thomson T."/>
            <person name="Thoulutsang Y."/>
            <person name="Thoulutsang D."/>
            <person name="Topham K."/>
            <person name="Topping I."/>
            <person name="Tsamla T."/>
            <person name="Vassiliev H."/>
            <person name="Vo A."/>
            <person name="Wangchuk T."/>
            <person name="Wangdi T."/>
            <person name="Weiand M."/>
            <person name="Wilkinson J."/>
            <person name="Wilson A."/>
            <person name="Yadav S."/>
            <person name="Young G."/>
            <person name="Yu Q."/>
            <person name="Zembek L."/>
            <person name="Zhong D."/>
            <person name="Zimmer A."/>
            <person name="Zwirko Z."/>
            <person name="Jaffe D.B."/>
            <person name="Alvarez P."/>
            <person name="Brockman W."/>
            <person name="Butler J."/>
            <person name="Chin C."/>
            <person name="Gnerre S."/>
            <person name="Grabherr M."/>
            <person name="Kleber M."/>
            <person name="Mauceli E."/>
            <person name="MacCallum I."/>
        </authorList>
    </citation>
    <scope>NUCLEOTIDE SEQUENCE [LARGE SCALE GENOMIC DNA]</scope>
    <source>
        <strain evidence="16">Tucson 14030-0811.24</strain>
    </source>
</reference>
<dbReference type="STRING" id="7260.B4ML83"/>
<proteinExistence type="inferred from homology"/>
<feature type="region of interest" description="Disordered" evidence="13">
    <location>
        <begin position="1"/>
        <end position="21"/>
    </location>
</feature>
<dbReference type="FunFam" id="1.10.287.770:FF:000008">
    <property type="entry name" value="pickpocket protein 28"/>
    <property type="match status" value="1"/>
</dbReference>
<dbReference type="HOGENOM" id="CLU_024950_1_1_1"/>
<evidence type="ECO:0000256" key="1">
    <source>
        <dbReference type="ARBA" id="ARBA00004141"/>
    </source>
</evidence>
<evidence type="ECO:0000256" key="7">
    <source>
        <dbReference type="ARBA" id="ARBA00023053"/>
    </source>
</evidence>
<sequence>MSNNSTLQRTPSHDLDKPDKNPIAGVGAGIASSANQWKRAALMSRTASAFRETISDDSEEEVDTKQQIKYGSGFQAAKAIVHEYCDYTTIHGIRYLGEKKRPILERLFWICVLIVSIVTCCKLTLNIWDKWNNNPVIVSFAEKSTPVWQIPFPAVTVCAETKSRRNLFNYTDSYHQIRDFRNNVTDVKELPERKKDIYGAISQVCDAHLHDIEFGQKIRKGIEIIDALSEVSPLFDNTYLNCKWRNMPIKCNDIFHKFVTEDGVCYSFNSLSPAEIYRAEGIIPDFIFREENRLSMDWNVEDGYSASADTDTYPNRVLGPGAKAGLYLFMGGMELDFDDLCRGPVQGFKILLHTPGDVAQVSKQYFRIPFDQEVLISIRPKIITTSDGLKHYEPHRRQCYFQKERDLRYFNIYSQSNCELECLANFTYTRCGCVKFSMPRNVNMPVCGAANIKCYNEAEDELLLREFMQGLQSSGENTRGHTECNCLPSCTSIAYEAEISQADFDYKTVANADGPEGMEKETKRDGMKMSRVSIFFKEAQFLTSRRSELYGTTDFLANCGGLLGLFMGVSALSIVELIYFCTVRLISNLLMRHKTRMELLHAPNKEA</sequence>
<dbReference type="PRINTS" id="PR01078">
    <property type="entry name" value="AMINACHANNEL"/>
</dbReference>
<evidence type="ECO:0000313" key="16">
    <source>
        <dbReference type="Proteomes" id="UP000007798"/>
    </source>
</evidence>
<name>B4ML83_DROWI</name>
<dbReference type="OrthoDB" id="6021021at2759"/>
<keyword evidence="3 12" id="KW-0813">Transport</keyword>
<dbReference type="Pfam" id="PF00858">
    <property type="entry name" value="ASC"/>
    <property type="match status" value="1"/>
</dbReference>
<dbReference type="FunCoup" id="B4ML83">
    <property type="interactions" value="17"/>
</dbReference>